<gene>
    <name evidence="6" type="ORF">SAMN04488026_1002158</name>
</gene>
<evidence type="ECO:0000313" key="7">
    <source>
        <dbReference type="Proteomes" id="UP000199382"/>
    </source>
</evidence>
<dbReference type="STRING" id="571298.SAMN04488026_1002158"/>
<dbReference type="EMBL" id="FNEK01000002">
    <property type="protein sequence ID" value="SDI38881.1"/>
    <property type="molecule type" value="Genomic_DNA"/>
</dbReference>
<evidence type="ECO:0000259" key="5">
    <source>
        <dbReference type="Pfam" id="PF22178"/>
    </source>
</evidence>
<dbReference type="SUPFAM" id="SSF69349">
    <property type="entry name" value="Phage fibre proteins"/>
    <property type="match status" value="1"/>
</dbReference>
<reference evidence="6 7" key="1">
    <citation type="submission" date="2016-10" db="EMBL/GenBank/DDBJ databases">
        <authorList>
            <person name="de Groot N.N."/>
        </authorList>
    </citation>
    <scope>NUCLEOTIDE SEQUENCE [LARGE SCALE GENOMIC DNA]</scope>
    <source>
        <strain evidence="6 7">DSM 25294</strain>
    </source>
</reference>
<dbReference type="NCBIfam" id="TIGR01646">
    <property type="entry name" value="vgr_GE"/>
    <property type="match status" value="1"/>
</dbReference>
<dbReference type="AlphaFoldDB" id="A0A1G8K632"/>
<dbReference type="InterPro" id="IPR006533">
    <property type="entry name" value="T6SS_Vgr_RhsGE"/>
</dbReference>
<dbReference type="Gene3D" id="2.40.50.230">
    <property type="entry name" value="Gp5 N-terminal domain"/>
    <property type="match status" value="1"/>
</dbReference>
<dbReference type="RefSeq" id="WP_170844424.1">
    <property type="nucleotide sequence ID" value="NZ_FNEK01000002.1"/>
</dbReference>
<feature type="domain" description="Gp5/Type VI secretion system Vgr C-terminal trimerisation" evidence="5">
    <location>
        <begin position="497"/>
        <end position="577"/>
    </location>
</feature>
<dbReference type="Gene3D" id="2.30.110.50">
    <property type="match status" value="1"/>
</dbReference>
<dbReference type="Gene3D" id="4.10.220.110">
    <property type="match status" value="1"/>
</dbReference>
<comment type="subcellular location">
    <subcellularLocation>
        <location evidence="1">Secreted</location>
    </subcellularLocation>
</comment>
<evidence type="ECO:0000313" key="6">
    <source>
        <dbReference type="EMBL" id="SDI38881.1"/>
    </source>
</evidence>
<comment type="similarity">
    <text evidence="2">Belongs to the VgrG protein family.</text>
</comment>
<dbReference type="InterPro" id="IPR050708">
    <property type="entry name" value="T6SS_VgrG/RHS"/>
</dbReference>
<evidence type="ECO:0000256" key="2">
    <source>
        <dbReference type="ARBA" id="ARBA00005558"/>
    </source>
</evidence>
<sequence>MSIKIDKSKIKDFPIRMECSSCSDPLVLVAARIDEGFNEPSRARIEFISDTPNIDLDDLMGRGISLTAKVPDGADRLESGARERKHVGICVNARFVGTYDGACHYWAEIRPRMWFLSLNKDCRIFQDKTAPDIIKEVLQDYGVTFDERLSESYRSRVICVQYRETDLAFIHRLMEEEGIHYFFEYDGDEKMVLHDDSAAHTPVPADDTIRFLELNDPSRRDLEHFFEWYIDHAATTGKYTQTDYNFEKPKADLETFRSLPKGKHDLKEREIYDYPGHYRETSDGEFYSKVRMEERAIHYRTWRGTGLVSNIEVGKVFKVSKHEVTGEGEEFVVRSATHLFQLNERELNTLEISHFPSGSVRAEIDFNDPYQVRVLAIPKQEKFRPAPVTPWPEIAGCHTAVVTGPSGEEIYTDKYGRIRIQFHWDRLGKMDEKSTCWVRCMMPWTGKKWGMIGIPRMGQEVVVQFEEGDPDRPLVIGMLYNADTMPPYELPANMTQTGIKSRSTKEGSNQNFNELRFEDKKGEEEVYFHAEKNYNQVVENDATIKIGFDDMDKGDLTQEIYHDKTEEVGNDLKVKIGYGDGGKSPGDMTHEVYNDRTETIGNNFKTTVQKGDHENTVKKGNMKNTVSMGNFEETISMGNHTTKVSLGKTEHEAMQSIELKVGANSIKIDQSGVTIKGIMVKIEAQAMAQTNAPMVKINGSGMVMIQGGLVKIN</sequence>
<dbReference type="Proteomes" id="UP000199382">
    <property type="component" value="Unassembled WGS sequence"/>
</dbReference>
<organism evidence="6 7">
    <name type="scientific">Aliiruegeria lutimaris</name>
    <dbReference type="NCBI Taxonomy" id="571298"/>
    <lineage>
        <taxon>Bacteria</taxon>
        <taxon>Pseudomonadati</taxon>
        <taxon>Pseudomonadota</taxon>
        <taxon>Alphaproteobacteria</taxon>
        <taxon>Rhodobacterales</taxon>
        <taxon>Roseobacteraceae</taxon>
        <taxon>Aliiruegeria</taxon>
    </lineage>
</organism>
<keyword evidence="7" id="KW-1185">Reference proteome</keyword>
<dbReference type="SUPFAM" id="SSF69279">
    <property type="entry name" value="Phage tail proteins"/>
    <property type="match status" value="2"/>
</dbReference>
<keyword evidence="3" id="KW-0964">Secreted</keyword>
<dbReference type="PANTHER" id="PTHR32305">
    <property type="match status" value="1"/>
</dbReference>
<dbReference type="PANTHER" id="PTHR32305:SF15">
    <property type="entry name" value="PROTEIN RHSA-RELATED"/>
    <property type="match status" value="1"/>
</dbReference>
<evidence type="ECO:0000256" key="3">
    <source>
        <dbReference type="ARBA" id="ARBA00022525"/>
    </source>
</evidence>
<dbReference type="InterPro" id="IPR054030">
    <property type="entry name" value="Gp5_Vgr_C"/>
</dbReference>
<dbReference type="Gene3D" id="3.55.50.10">
    <property type="entry name" value="Baseplate protein-like domains"/>
    <property type="match status" value="1"/>
</dbReference>
<dbReference type="InterPro" id="IPR037026">
    <property type="entry name" value="Vgr_OB-fold_dom_sf"/>
</dbReference>
<proteinExistence type="inferred from homology"/>
<name>A0A1G8K632_9RHOB</name>
<dbReference type="Pfam" id="PF22178">
    <property type="entry name" value="Gp5_trimer_C"/>
    <property type="match status" value="1"/>
</dbReference>
<evidence type="ECO:0000259" key="4">
    <source>
        <dbReference type="Pfam" id="PF04717"/>
    </source>
</evidence>
<dbReference type="InterPro" id="IPR017847">
    <property type="entry name" value="T6SS_RhsGE_Vgr_subset"/>
</dbReference>
<protein>
    <submittedName>
        <fullName evidence="6">Type VI secretion system secreted protein VgrG</fullName>
    </submittedName>
</protein>
<dbReference type="NCBIfam" id="TIGR03361">
    <property type="entry name" value="VI_Rhs_Vgr"/>
    <property type="match status" value="1"/>
</dbReference>
<dbReference type="Pfam" id="PF05954">
    <property type="entry name" value="Phage_GPD"/>
    <property type="match status" value="1"/>
</dbReference>
<dbReference type="Pfam" id="PF04717">
    <property type="entry name" value="Phage_base_V"/>
    <property type="match status" value="1"/>
</dbReference>
<dbReference type="InterPro" id="IPR006531">
    <property type="entry name" value="Gp5/Vgr_OB"/>
</dbReference>
<accession>A0A1G8K632</accession>
<dbReference type="SUPFAM" id="SSF69255">
    <property type="entry name" value="gp5 N-terminal domain-like"/>
    <property type="match status" value="1"/>
</dbReference>
<dbReference type="GO" id="GO:0005576">
    <property type="term" value="C:extracellular region"/>
    <property type="evidence" value="ECO:0007669"/>
    <property type="project" value="UniProtKB-SubCell"/>
</dbReference>
<evidence type="ECO:0000256" key="1">
    <source>
        <dbReference type="ARBA" id="ARBA00004613"/>
    </source>
</evidence>
<feature type="domain" description="Gp5/Type VI secretion system Vgr protein OB-fold" evidence="4">
    <location>
        <begin position="413"/>
        <end position="480"/>
    </location>
</feature>